<evidence type="ECO:0000256" key="3">
    <source>
        <dbReference type="ARBA" id="ARBA00022839"/>
    </source>
</evidence>
<evidence type="ECO:0000256" key="2">
    <source>
        <dbReference type="ARBA" id="ARBA00022801"/>
    </source>
</evidence>
<accession>A0A437Q5Q6</accession>
<dbReference type="EMBL" id="SACQ01000007">
    <property type="protein sequence ID" value="RVU29838.1"/>
    <property type="molecule type" value="Genomic_DNA"/>
</dbReference>
<sequence>MLYRSLKDTTPVAPRLDWPAIYQRQADAARDRRLKRFFQAGLPAPDSTLAELEFVALDLETTGLSVEVDDIVSVGMVPFTLQRIRCNASRNWVVRPRTPLQEEAIVIHGITHSEVRQAPRLGSIIGEVLDALEGKVAIVHCKSVEQQFLGAALERLTGQRLLFPVIDTMAQERVICAKRPVSWWQAIWGRKPLSLRLPDCRQRYHLPHYTAHHATLDAVAAAELFIAQVQHYIGDEALLRDLWE</sequence>
<dbReference type="GO" id="GO:0008408">
    <property type="term" value="F:3'-5' exonuclease activity"/>
    <property type="evidence" value="ECO:0007669"/>
    <property type="project" value="TreeGrafter"/>
</dbReference>
<reference evidence="5 6" key="1">
    <citation type="submission" date="2019-01" db="EMBL/GenBank/DDBJ databases">
        <authorList>
            <person name="Chen W.-M."/>
        </authorList>
    </citation>
    <scope>NUCLEOTIDE SEQUENCE [LARGE SCALE GENOMIC DNA]</scope>
    <source>
        <strain evidence="5 6">HPM-16</strain>
    </source>
</reference>
<dbReference type="Gene3D" id="3.30.420.10">
    <property type="entry name" value="Ribonuclease H-like superfamily/Ribonuclease H"/>
    <property type="match status" value="1"/>
</dbReference>
<evidence type="ECO:0000259" key="4">
    <source>
        <dbReference type="SMART" id="SM00479"/>
    </source>
</evidence>
<organism evidence="5 6">
    <name type="scientific">Neptunomonas marina</name>
    <dbReference type="NCBI Taxonomy" id="1815562"/>
    <lineage>
        <taxon>Bacteria</taxon>
        <taxon>Pseudomonadati</taxon>
        <taxon>Pseudomonadota</taxon>
        <taxon>Gammaproteobacteria</taxon>
        <taxon>Oceanospirillales</taxon>
        <taxon>Oceanospirillaceae</taxon>
        <taxon>Neptunomonas</taxon>
    </lineage>
</organism>
<protein>
    <submittedName>
        <fullName evidence="5">3'-5' exonuclease</fullName>
    </submittedName>
</protein>
<dbReference type="InterPro" id="IPR012337">
    <property type="entry name" value="RNaseH-like_sf"/>
</dbReference>
<dbReference type="GO" id="GO:0003676">
    <property type="term" value="F:nucleic acid binding"/>
    <property type="evidence" value="ECO:0007669"/>
    <property type="project" value="InterPro"/>
</dbReference>
<feature type="domain" description="Exonuclease" evidence="4">
    <location>
        <begin position="53"/>
        <end position="234"/>
    </location>
</feature>
<dbReference type="SMART" id="SM00479">
    <property type="entry name" value="EXOIII"/>
    <property type="match status" value="1"/>
</dbReference>
<proteinExistence type="predicted"/>
<name>A0A437Q5Q6_9GAMM</name>
<dbReference type="AlphaFoldDB" id="A0A437Q5Q6"/>
<dbReference type="InterPro" id="IPR013520">
    <property type="entry name" value="Ribonucl_H"/>
</dbReference>
<comment type="caution">
    <text evidence="5">The sequence shown here is derived from an EMBL/GenBank/DDBJ whole genome shotgun (WGS) entry which is preliminary data.</text>
</comment>
<dbReference type="InterPro" id="IPR036397">
    <property type="entry name" value="RNaseH_sf"/>
</dbReference>
<gene>
    <name evidence="5" type="ORF">EOE65_14935</name>
</gene>
<dbReference type="Pfam" id="PF00929">
    <property type="entry name" value="RNase_T"/>
    <property type="match status" value="1"/>
</dbReference>
<dbReference type="RefSeq" id="WP_127695145.1">
    <property type="nucleotide sequence ID" value="NZ_SACQ01000007.1"/>
</dbReference>
<keyword evidence="6" id="KW-1185">Reference proteome</keyword>
<evidence type="ECO:0000256" key="1">
    <source>
        <dbReference type="ARBA" id="ARBA00022722"/>
    </source>
</evidence>
<evidence type="ECO:0000313" key="5">
    <source>
        <dbReference type="EMBL" id="RVU29838.1"/>
    </source>
</evidence>
<dbReference type="PANTHER" id="PTHR30231:SF4">
    <property type="entry name" value="PROTEIN NEN2"/>
    <property type="match status" value="1"/>
</dbReference>
<keyword evidence="3 5" id="KW-0269">Exonuclease</keyword>
<keyword evidence="2" id="KW-0378">Hydrolase</keyword>
<dbReference type="SUPFAM" id="SSF53098">
    <property type="entry name" value="Ribonuclease H-like"/>
    <property type="match status" value="1"/>
</dbReference>
<dbReference type="CDD" id="cd06127">
    <property type="entry name" value="DEDDh"/>
    <property type="match status" value="1"/>
</dbReference>
<evidence type="ECO:0000313" key="6">
    <source>
        <dbReference type="Proteomes" id="UP000282818"/>
    </source>
</evidence>
<keyword evidence="1" id="KW-0540">Nuclease</keyword>
<dbReference type="NCBIfam" id="NF006602">
    <property type="entry name" value="PRK09146.1"/>
    <property type="match status" value="1"/>
</dbReference>
<dbReference type="GO" id="GO:0006259">
    <property type="term" value="P:DNA metabolic process"/>
    <property type="evidence" value="ECO:0007669"/>
    <property type="project" value="UniProtKB-ARBA"/>
</dbReference>
<dbReference type="PANTHER" id="PTHR30231">
    <property type="entry name" value="DNA POLYMERASE III SUBUNIT EPSILON"/>
    <property type="match status" value="1"/>
</dbReference>
<dbReference type="GO" id="GO:0005829">
    <property type="term" value="C:cytosol"/>
    <property type="evidence" value="ECO:0007669"/>
    <property type="project" value="TreeGrafter"/>
</dbReference>
<dbReference type="Proteomes" id="UP000282818">
    <property type="component" value="Unassembled WGS sequence"/>
</dbReference>